<reference evidence="6" key="1">
    <citation type="journal article" date="2020" name="Stud. Mycol.">
        <title>101 Dothideomycetes genomes: a test case for predicting lifestyles and emergence of pathogens.</title>
        <authorList>
            <person name="Haridas S."/>
            <person name="Albert R."/>
            <person name="Binder M."/>
            <person name="Bloem J."/>
            <person name="Labutti K."/>
            <person name="Salamov A."/>
            <person name="Andreopoulos B."/>
            <person name="Baker S."/>
            <person name="Barry K."/>
            <person name="Bills G."/>
            <person name="Bluhm B."/>
            <person name="Cannon C."/>
            <person name="Castanera R."/>
            <person name="Culley D."/>
            <person name="Daum C."/>
            <person name="Ezra D."/>
            <person name="Gonzalez J."/>
            <person name="Henrissat B."/>
            <person name="Kuo A."/>
            <person name="Liang C."/>
            <person name="Lipzen A."/>
            <person name="Lutzoni F."/>
            <person name="Magnuson J."/>
            <person name="Mondo S."/>
            <person name="Nolan M."/>
            <person name="Ohm R."/>
            <person name="Pangilinan J."/>
            <person name="Park H.-J."/>
            <person name="Ramirez L."/>
            <person name="Alfaro M."/>
            <person name="Sun H."/>
            <person name="Tritt A."/>
            <person name="Yoshinaga Y."/>
            <person name="Zwiers L.-H."/>
            <person name="Turgeon B."/>
            <person name="Goodwin S."/>
            <person name="Spatafora J."/>
            <person name="Crous P."/>
            <person name="Grigoriev I."/>
        </authorList>
    </citation>
    <scope>NUCLEOTIDE SEQUENCE</scope>
    <source>
        <strain evidence="6">ATCC 36951</strain>
    </source>
</reference>
<dbReference type="PROSITE" id="PS01360">
    <property type="entry name" value="ZF_MYND_1"/>
    <property type="match status" value="1"/>
</dbReference>
<name>A0A6A6C274_ZASCE</name>
<dbReference type="RefSeq" id="XP_033662030.1">
    <property type="nucleotide sequence ID" value="XM_033814179.1"/>
</dbReference>
<dbReference type="GO" id="GO:0008270">
    <property type="term" value="F:zinc ion binding"/>
    <property type="evidence" value="ECO:0007669"/>
    <property type="project" value="UniProtKB-KW"/>
</dbReference>
<dbReference type="SUPFAM" id="SSF144232">
    <property type="entry name" value="HIT/MYND zinc finger-like"/>
    <property type="match status" value="1"/>
</dbReference>
<sequence length="401" mass="45051">MASPRCPSCTDTGTKNCLGCKSVKYCSEECQQADLPFHKSFCKLFENLSPRPSSSHRLTVFFPEDSTGPVLKWEVGREFIHGQLRSSHEIQWNPITGAVRDDPVYMYYDGIQYNYRVHNHGIDKVKGRMTMVRWKGPVVFFCSRKDWDEDVHPVQDVDAVACSDLVAFLLDFRDESPEYKSREARPTFVKVDAVKVTCPGERALTGCAPCVPVKVPAMHPIRKDAAGDVADVSVGINMPLLTWKYPPNASWPDVLDRRFNPVAHMHKGIDPQIQNLSTPIHPSRNSFGFPPQTWDIGIGNALVMRQDHQPLTPDEVEAFGDFAASTCRSTSSTTRAKELDALVLAEARPEKWEVYFEDWRKVKVGFVDDPEVNGRVGGAVRMGLSMEDGEKLSDCLFRARA</sequence>
<dbReference type="Proteomes" id="UP000799537">
    <property type="component" value="Unassembled WGS sequence"/>
</dbReference>
<keyword evidence="2 4" id="KW-0863">Zinc-finger</keyword>
<proteinExistence type="predicted"/>
<feature type="domain" description="MYND-type" evidence="5">
    <location>
        <begin position="6"/>
        <end position="42"/>
    </location>
</feature>
<dbReference type="PROSITE" id="PS50865">
    <property type="entry name" value="ZF_MYND_2"/>
    <property type="match status" value="1"/>
</dbReference>
<dbReference type="OrthoDB" id="437457at2759"/>
<protein>
    <recommendedName>
        <fullName evidence="5">MYND-type domain-containing protein</fullName>
    </recommendedName>
</protein>
<evidence type="ECO:0000256" key="4">
    <source>
        <dbReference type="PROSITE-ProRule" id="PRU00134"/>
    </source>
</evidence>
<evidence type="ECO:0000313" key="7">
    <source>
        <dbReference type="Proteomes" id="UP000799537"/>
    </source>
</evidence>
<keyword evidence="3" id="KW-0862">Zinc</keyword>
<dbReference type="AlphaFoldDB" id="A0A6A6C274"/>
<evidence type="ECO:0000256" key="3">
    <source>
        <dbReference type="ARBA" id="ARBA00022833"/>
    </source>
</evidence>
<evidence type="ECO:0000256" key="1">
    <source>
        <dbReference type="ARBA" id="ARBA00022723"/>
    </source>
</evidence>
<dbReference type="EMBL" id="ML993621">
    <property type="protein sequence ID" value="KAF2161141.1"/>
    <property type="molecule type" value="Genomic_DNA"/>
</dbReference>
<evidence type="ECO:0000313" key="6">
    <source>
        <dbReference type="EMBL" id="KAF2161141.1"/>
    </source>
</evidence>
<dbReference type="InterPro" id="IPR002893">
    <property type="entry name" value="Znf_MYND"/>
</dbReference>
<keyword evidence="1" id="KW-0479">Metal-binding</keyword>
<accession>A0A6A6C274</accession>
<dbReference type="Gene3D" id="6.10.140.2220">
    <property type="match status" value="1"/>
</dbReference>
<dbReference type="GeneID" id="54567451"/>
<gene>
    <name evidence="6" type="ORF">M409DRAFT_59403</name>
</gene>
<dbReference type="Pfam" id="PF01753">
    <property type="entry name" value="zf-MYND"/>
    <property type="match status" value="1"/>
</dbReference>
<evidence type="ECO:0000259" key="5">
    <source>
        <dbReference type="PROSITE" id="PS50865"/>
    </source>
</evidence>
<keyword evidence="7" id="KW-1185">Reference proteome</keyword>
<organism evidence="6 7">
    <name type="scientific">Zasmidium cellare ATCC 36951</name>
    <dbReference type="NCBI Taxonomy" id="1080233"/>
    <lineage>
        <taxon>Eukaryota</taxon>
        <taxon>Fungi</taxon>
        <taxon>Dikarya</taxon>
        <taxon>Ascomycota</taxon>
        <taxon>Pezizomycotina</taxon>
        <taxon>Dothideomycetes</taxon>
        <taxon>Dothideomycetidae</taxon>
        <taxon>Mycosphaerellales</taxon>
        <taxon>Mycosphaerellaceae</taxon>
        <taxon>Zasmidium</taxon>
    </lineage>
</organism>
<evidence type="ECO:0000256" key="2">
    <source>
        <dbReference type="ARBA" id="ARBA00022771"/>
    </source>
</evidence>